<proteinExistence type="inferred from homology"/>
<dbReference type="OrthoDB" id="370725at2"/>
<evidence type="ECO:0000256" key="3">
    <source>
        <dbReference type="ARBA" id="ARBA00023054"/>
    </source>
</evidence>
<evidence type="ECO:0000256" key="1">
    <source>
        <dbReference type="ARBA" id="ARBA00003416"/>
    </source>
</evidence>
<keyword evidence="6" id="KW-0812">Transmembrane</keyword>
<dbReference type="PANTHER" id="PTHR30563:SF0">
    <property type="entry name" value="DNA RECOMBINATION PROTEIN RMUC"/>
    <property type="match status" value="1"/>
</dbReference>
<dbReference type="EMBL" id="UPPP01000134">
    <property type="protein sequence ID" value="VBB09895.1"/>
    <property type="molecule type" value="Genomic_DNA"/>
</dbReference>
<comment type="similarity">
    <text evidence="2">Belongs to the RmuC family.</text>
</comment>
<dbReference type="Proteomes" id="UP000277811">
    <property type="component" value="Unassembled WGS sequence"/>
</dbReference>
<keyword evidence="3 5" id="KW-0175">Coiled coil</keyword>
<reference evidence="7 8" key="1">
    <citation type="submission" date="2018-06" db="EMBL/GenBank/DDBJ databases">
        <authorList>
            <person name="Strepis N."/>
        </authorList>
    </citation>
    <scope>NUCLEOTIDE SEQUENCE [LARGE SCALE GENOMIC DNA]</scope>
    <source>
        <strain evidence="7">LUCI</strain>
    </source>
</reference>
<evidence type="ECO:0000313" key="7">
    <source>
        <dbReference type="EMBL" id="VBB09895.1"/>
    </source>
</evidence>
<evidence type="ECO:0000256" key="5">
    <source>
        <dbReference type="SAM" id="Coils"/>
    </source>
</evidence>
<dbReference type="Pfam" id="PF02646">
    <property type="entry name" value="RmuC"/>
    <property type="match status" value="1"/>
</dbReference>
<gene>
    <name evidence="7" type="ORF">LUCI_5193</name>
</gene>
<keyword evidence="6" id="KW-1133">Transmembrane helix</keyword>
<dbReference type="PANTHER" id="PTHR30563">
    <property type="entry name" value="DNA RECOMBINATION PROTEIN RMUC"/>
    <property type="match status" value="1"/>
</dbReference>
<keyword evidence="6" id="KW-0472">Membrane</keyword>
<evidence type="ECO:0000256" key="2">
    <source>
        <dbReference type="ARBA" id="ARBA00009840"/>
    </source>
</evidence>
<comment type="function">
    <text evidence="1">Involved in DNA recombination.</text>
</comment>
<organism evidence="7 8">
    <name type="scientific">Lucifera butyrica</name>
    <dbReference type="NCBI Taxonomy" id="1351585"/>
    <lineage>
        <taxon>Bacteria</taxon>
        <taxon>Bacillati</taxon>
        <taxon>Bacillota</taxon>
        <taxon>Negativicutes</taxon>
        <taxon>Veillonellales</taxon>
        <taxon>Veillonellaceae</taxon>
        <taxon>Lucifera</taxon>
    </lineage>
</organism>
<dbReference type="RefSeq" id="WP_122630739.1">
    <property type="nucleotide sequence ID" value="NZ_UPPP01000134.1"/>
</dbReference>
<evidence type="ECO:0000256" key="6">
    <source>
        <dbReference type="SAM" id="Phobius"/>
    </source>
</evidence>
<evidence type="ECO:0000313" key="8">
    <source>
        <dbReference type="Proteomes" id="UP000277811"/>
    </source>
</evidence>
<evidence type="ECO:0000256" key="4">
    <source>
        <dbReference type="ARBA" id="ARBA00023172"/>
    </source>
</evidence>
<protein>
    <submittedName>
        <fullName evidence="7">Dna recombination rmuc</fullName>
    </submittedName>
</protein>
<dbReference type="AlphaFoldDB" id="A0A498RFV6"/>
<accession>A0A498RFV6</accession>
<dbReference type="InterPro" id="IPR003798">
    <property type="entry name" value="DNA_recombination_RmuC"/>
</dbReference>
<name>A0A498RFV6_9FIRM</name>
<feature type="transmembrane region" description="Helical" evidence="6">
    <location>
        <begin position="6"/>
        <end position="23"/>
    </location>
</feature>
<sequence>MEYLLLLLLGFIIVITGILFVILRRCDVRREFGQLERNQERLERLLLEQNSLLRSEVQTTVKTLREEVHTTLNQMNEAVLRRLFENSSTQLKQLEAFAAQLQALTRLNEEKLEKMRESMGSQLKALQEDNGRKLEEMRATVDEKLHATLEKRLGESFKLVSDRLEQVHKGLGEMQTLASGVGDLKRVLTNVKVRGIWGEVHLKGLLEQILTPDQYAENITTKPGSNDRVEFAVKLPGRDQEGTCVWLPVDAKFPQEDYQRLLDAQEQANPVLAEEAARALETRIKQEARSIAEKYISPPATTEFGLLFLPIEGLYAEVLRRPGLYDTLLRDYKVVVSGPTTLAAFLSSLQMGFRTLAVEKRSSEVWTLLGAVKTEFGKFGTLLDQTHKKLQAASNSIDLAARKTRTIERRLRTVQELPAEDAGQLLADVVSMEQDEAETE</sequence>
<dbReference type="GO" id="GO:0006310">
    <property type="term" value="P:DNA recombination"/>
    <property type="evidence" value="ECO:0007669"/>
    <property type="project" value="UniProtKB-KW"/>
</dbReference>
<keyword evidence="4" id="KW-0233">DNA recombination</keyword>
<keyword evidence="8" id="KW-1185">Reference proteome</keyword>
<feature type="coiled-coil region" evidence="5">
    <location>
        <begin position="94"/>
        <end position="129"/>
    </location>
</feature>